<dbReference type="GO" id="GO:0003700">
    <property type="term" value="F:DNA-binding transcription factor activity"/>
    <property type="evidence" value="ECO:0007669"/>
    <property type="project" value="InterPro"/>
</dbReference>
<dbReference type="SMART" id="SM00338">
    <property type="entry name" value="BRLZ"/>
    <property type="match status" value="1"/>
</dbReference>
<feature type="domain" description="BZIP" evidence="3">
    <location>
        <begin position="193"/>
        <end position="256"/>
    </location>
</feature>
<dbReference type="EMBL" id="JAPUFD010000001">
    <property type="protein sequence ID" value="MDI1484879.1"/>
    <property type="molecule type" value="Genomic_DNA"/>
</dbReference>
<comment type="caution">
    <text evidence="4">The sequence shown here is derived from an EMBL/GenBank/DDBJ whole genome shotgun (WGS) entry which is preliminary data.</text>
</comment>
<dbReference type="Proteomes" id="UP001161017">
    <property type="component" value="Unassembled WGS sequence"/>
</dbReference>
<evidence type="ECO:0000313" key="4">
    <source>
        <dbReference type="EMBL" id="MDI1484879.1"/>
    </source>
</evidence>
<dbReference type="SUPFAM" id="SSF57959">
    <property type="entry name" value="Leucine zipper domain"/>
    <property type="match status" value="1"/>
</dbReference>
<feature type="region of interest" description="Disordered" evidence="2">
    <location>
        <begin position="110"/>
        <end position="199"/>
    </location>
</feature>
<dbReference type="Pfam" id="PF07716">
    <property type="entry name" value="bZIP_2"/>
    <property type="match status" value="1"/>
</dbReference>
<reference evidence="4" key="1">
    <citation type="journal article" date="2023" name="Genome Biol. Evol.">
        <title>First Whole Genome Sequence and Flow Cytometry Genome Size Data for the Lichen-Forming Fungus Ramalina farinacea (Ascomycota).</title>
        <authorList>
            <person name="Llewellyn T."/>
            <person name="Mian S."/>
            <person name="Hill R."/>
            <person name="Leitch I.J."/>
            <person name="Gaya E."/>
        </authorList>
    </citation>
    <scope>NUCLEOTIDE SEQUENCE</scope>
    <source>
        <strain evidence="4">LIQ254RAFAR</strain>
    </source>
</reference>
<feature type="compositionally biased region" description="Polar residues" evidence="2">
    <location>
        <begin position="110"/>
        <end position="140"/>
    </location>
</feature>
<proteinExistence type="predicted"/>
<name>A0AA43QGC2_9LECA</name>
<keyword evidence="1" id="KW-0175">Coiled coil</keyword>
<evidence type="ECO:0000259" key="3">
    <source>
        <dbReference type="PROSITE" id="PS50217"/>
    </source>
</evidence>
<dbReference type="CDD" id="cd12193">
    <property type="entry name" value="bZIP_GCN4"/>
    <property type="match status" value="1"/>
</dbReference>
<dbReference type="AlphaFoldDB" id="A0AA43QGC2"/>
<accession>A0AA43QGC2</accession>
<gene>
    <name evidence="4" type="ORF">OHK93_000013</name>
</gene>
<dbReference type="Gene3D" id="1.20.5.170">
    <property type="match status" value="1"/>
</dbReference>
<feature type="coiled-coil region" evidence="1">
    <location>
        <begin position="218"/>
        <end position="252"/>
    </location>
</feature>
<protein>
    <recommendedName>
        <fullName evidence="3">BZIP domain-containing protein</fullName>
    </recommendedName>
</protein>
<dbReference type="InterPro" id="IPR046347">
    <property type="entry name" value="bZIP_sf"/>
</dbReference>
<evidence type="ECO:0000256" key="2">
    <source>
        <dbReference type="SAM" id="MobiDB-lite"/>
    </source>
</evidence>
<feature type="compositionally biased region" description="Low complexity" evidence="2">
    <location>
        <begin position="155"/>
        <end position="165"/>
    </location>
</feature>
<sequence>MFTLDELIQGRKLIPVTWVIESNHNRQRSPSNHPGIDLDCFNNNSNVNDAFWFDTLPQSHDNLASSFPFPSEDEAFLSYTTILDGEAGGYDNDLTSTNFEVLPQQQPQFASGCSTNSFVSSHSQTSIGNDSHANDNQPLNQHLPICEGDQVAQISPSSTRSLPSSNEVLPPSTLPLPASVPTTSPPDDSSPPSDPQARKRHLNTLAARRCRQRRTDKTQNLAGELKETQVERDKLKLQVAQMEGEMRVLRQMLSLRTSSGAS</sequence>
<keyword evidence="5" id="KW-1185">Reference proteome</keyword>
<organism evidence="4 5">
    <name type="scientific">Ramalina farinacea</name>
    <dbReference type="NCBI Taxonomy" id="258253"/>
    <lineage>
        <taxon>Eukaryota</taxon>
        <taxon>Fungi</taxon>
        <taxon>Dikarya</taxon>
        <taxon>Ascomycota</taxon>
        <taxon>Pezizomycotina</taxon>
        <taxon>Lecanoromycetes</taxon>
        <taxon>OSLEUM clade</taxon>
        <taxon>Lecanoromycetidae</taxon>
        <taxon>Lecanorales</taxon>
        <taxon>Lecanorineae</taxon>
        <taxon>Ramalinaceae</taxon>
        <taxon>Ramalina</taxon>
    </lineage>
</organism>
<dbReference type="PROSITE" id="PS50217">
    <property type="entry name" value="BZIP"/>
    <property type="match status" value="1"/>
</dbReference>
<evidence type="ECO:0000256" key="1">
    <source>
        <dbReference type="SAM" id="Coils"/>
    </source>
</evidence>
<evidence type="ECO:0000313" key="5">
    <source>
        <dbReference type="Proteomes" id="UP001161017"/>
    </source>
</evidence>
<dbReference type="InterPro" id="IPR004827">
    <property type="entry name" value="bZIP"/>
</dbReference>